<dbReference type="AlphaFoldDB" id="A0A286TTP1"/>
<evidence type="ECO:0000256" key="2">
    <source>
        <dbReference type="SAM" id="Phobius"/>
    </source>
</evidence>
<reference evidence="4" key="1">
    <citation type="journal article" date="2017" name="Environ. Microbiol. Rep.">
        <title>Genetic Diversity of Marine Anaerobic Ammonium-Oxidizing Bacteria as Revealed by Genomic and Proteomic Analyses of 'Candidatus Scalindua japonica'.</title>
        <authorList>
            <person name="Oshiki M."/>
            <person name="Mizuto K."/>
            <person name="Kimura Z."/>
            <person name="Kindaichi T."/>
            <person name="Satoh H."/>
            <person name="Okabe S."/>
        </authorList>
    </citation>
    <scope>NUCLEOTIDE SEQUENCE [LARGE SCALE GENOMIC DNA]</scope>
    <source>
        <strain evidence="4">husup-a2</strain>
    </source>
</reference>
<keyword evidence="2" id="KW-1133">Transmembrane helix</keyword>
<feature type="compositionally biased region" description="Basic and acidic residues" evidence="1">
    <location>
        <begin position="105"/>
        <end position="120"/>
    </location>
</feature>
<dbReference type="EMBL" id="BAOS01000001">
    <property type="protein sequence ID" value="GAX59269.1"/>
    <property type="molecule type" value="Genomic_DNA"/>
</dbReference>
<gene>
    <name evidence="3" type="primary">tonB</name>
    <name evidence="3" type="ORF">SCALIN_C01_0200</name>
</gene>
<protein>
    <submittedName>
        <fullName evidence="3">Periplasmic protein, links inner and outer membranes</fullName>
    </submittedName>
</protein>
<feature type="compositionally biased region" description="Basic and acidic residues" evidence="1">
    <location>
        <begin position="194"/>
        <end position="212"/>
    </location>
</feature>
<evidence type="ECO:0000313" key="3">
    <source>
        <dbReference type="EMBL" id="GAX59269.1"/>
    </source>
</evidence>
<proteinExistence type="predicted"/>
<dbReference type="SUPFAM" id="SSF74653">
    <property type="entry name" value="TolA/TonB C-terminal domain"/>
    <property type="match status" value="1"/>
</dbReference>
<name>A0A286TTP1_9BACT</name>
<feature type="region of interest" description="Disordered" evidence="1">
    <location>
        <begin position="61"/>
        <end position="136"/>
    </location>
</feature>
<keyword evidence="2" id="KW-0472">Membrane</keyword>
<dbReference type="Gene3D" id="3.30.1150.10">
    <property type="match status" value="1"/>
</dbReference>
<feature type="transmembrane region" description="Helical" evidence="2">
    <location>
        <begin position="12"/>
        <end position="31"/>
    </location>
</feature>
<comment type="caution">
    <text evidence="3">The sequence shown here is derived from an EMBL/GenBank/DDBJ whole genome shotgun (WGS) entry which is preliminary data.</text>
</comment>
<organism evidence="3 4">
    <name type="scientific">Candidatus Scalindua japonica</name>
    <dbReference type="NCBI Taxonomy" id="1284222"/>
    <lineage>
        <taxon>Bacteria</taxon>
        <taxon>Pseudomonadati</taxon>
        <taxon>Planctomycetota</taxon>
        <taxon>Candidatus Brocadiia</taxon>
        <taxon>Candidatus Brocadiales</taxon>
        <taxon>Candidatus Scalinduaceae</taxon>
        <taxon>Candidatus Scalindua</taxon>
    </lineage>
</organism>
<dbReference type="OrthoDB" id="9803361at2"/>
<feature type="region of interest" description="Disordered" evidence="1">
    <location>
        <begin position="173"/>
        <end position="239"/>
    </location>
</feature>
<evidence type="ECO:0000313" key="4">
    <source>
        <dbReference type="Proteomes" id="UP000218542"/>
    </source>
</evidence>
<sequence length="453" mass="50991">MRLKPHFVYENKTIFVYFLTISGIIHLILIFSTSSISHLLRPVLDINDYGTKDSNYVVEIDLGSDEQKEEKEEPVEEEEEEMVESDVREEKRDLFVDTSGETVDEEPRAETNKIGEKGSVARDNYTDENDINDKPRLESETVFPGEVPDEFAATAPQVSGLPVNVGLAEPVTDANEEIAEKQVEDETVASMPEVDQREDQSDTDAVEGRDQVEEVSVVEDAEVVEHEEVSSQPLSSLDTKPVENIEKVYSDVFDSDVVVFEPESIKRDDTDADVGDKEVVDPVEEYTKTASIPKTVMKELVSGKTESVASKPRKQSKPPERQIENVPTGDDAPFFEDNISNAPMTGAPSFNVKKHEYAQYYKHIKDKIRLYWLLQYGTDASINQVTSGYKPIVVTFKVLPSGKIMNVEIVDSAGNELLASKIRKSIQNTALNTFPDYINEKQIDVKFSYFFFD</sequence>
<keyword evidence="2" id="KW-0812">Transmembrane</keyword>
<keyword evidence="4" id="KW-1185">Reference proteome</keyword>
<feature type="region of interest" description="Disordered" evidence="1">
    <location>
        <begin position="301"/>
        <end position="331"/>
    </location>
</feature>
<dbReference type="Proteomes" id="UP000218542">
    <property type="component" value="Unassembled WGS sequence"/>
</dbReference>
<dbReference type="Pfam" id="PF13103">
    <property type="entry name" value="TonB_2"/>
    <property type="match status" value="1"/>
</dbReference>
<evidence type="ECO:0000256" key="1">
    <source>
        <dbReference type="SAM" id="MobiDB-lite"/>
    </source>
</evidence>
<feature type="compositionally biased region" description="Acidic residues" evidence="1">
    <location>
        <begin position="72"/>
        <end position="84"/>
    </location>
</feature>
<accession>A0A286TTP1</accession>
<dbReference type="RefSeq" id="WP_096892403.1">
    <property type="nucleotide sequence ID" value="NZ_BAOS01000001.1"/>
</dbReference>
<feature type="compositionally biased region" description="Basic and acidic residues" evidence="1">
    <location>
        <begin position="85"/>
        <end position="95"/>
    </location>
</feature>